<organism evidence="3 4">
    <name type="scientific">Rhizophagus clarus</name>
    <dbReference type="NCBI Taxonomy" id="94130"/>
    <lineage>
        <taxon>Eukaryota</taxon>
        <taxon>Fungi</taxon>
        <taxon>Fungi incertae sedis</taxon>
        <taxon>Mucoromycota</taxon>
        <taxon>Glomeromycotina</taxon>
        <taxon>Glomeromycetes</taxon>
        <taxon>Glomerales</taxon>
        <taxon>Glomeraceae</taxon>
        <taxon>Rhizophagus</taxon>
    </lineage>
</organism>
<comment type="caution">
    <text evidence="3">The sequence shown here is derived from an EMBL/GenBank/DDBJ whole genome shotgun (WGS) entry which is preliminary data.</text>
</comment>
<evidence type="ECO:0000259" key="2">
    <source>
        <dbReference type="Pfam" id="PF01814"/>
    </source>
</evidence>
<dbReference type="Proteomes" id="UP000615446">
    <property type="component" value="Unassembled WGS sequence"/>
</dbReference>
<gene>
    <name evidence="3" type="ORF">RCL2_002820300</name>
</gene>
<evidence type="ECO:0000256" key="1">
    <source>
        <dbReference type="SAM" id="MobiDB-lite"/>
    </source>
</evidence>
<reference evidence="3" key="1">
    <citation type="submission" date="2019-10" db="EMBL/GenBank/DDBJ databases">
        <title>Conservation and host-specific expression of non-tandemly repeated heterogenous ribosome RNA gene in arbuscular mycorrhizal fungi.</title>
        <authorList>
            <person name="Maeda T."/>
            <person name="Kobayashi Y."/>
            <person name="Nakagawa T."/>
            <person name="Ezawa T."/>
            <person name="Yamaguchi K."/>
            <person name="Bino T."/>
            <person name="Nishimoto Y."/>
            <person name="Shigenobu S."/>
            <person name="Kawaguchi M."/>
        </authorList>
    </citation>
    <scope>NUCLEOTIDE SEQUENCE</scope>
    <source>
        <strain evidence="3">HR1</strain>
    </source>
</reference>
<dbReference type="InterPro" id="IPR012312">
    <property type="entry name" value="Hemerythrin-like"/>
</dbReference>
<sequence length="212" mass="24454">MKFNNYLLVKPAIRVQQISYPFSRMTKDIITEIIDDHKIIKNLAQRYENESNTDERQKIANTVIREIAVHSACEEINLYPAIEKHLTNGKELSDHSREEHLQVKKDLYKLDSMKVTDDGYRELFEKMMKELKHHIDEEESDHLPKFKETVPKNELESLGASFAKTRTTAPTHPHPSAPDKPPAETMAGIASLPLDKTLDSMRDFVDTGREKL</sequence>
<feature type="domain" description="Hemerythrin-like" evidence="2">
    <location>
        <begin position="29"/>
        <end position="145"/>
    </location>
</feature>
<accession>A0A8H3R382</accession>
<evidence type="ECO:0000313" key="3">
    <source>
        <dbReference type="EMBL" id="GET01809.1"/>
    </source>
</evidence>
<feature type="region of interest" description="Disordered" evidence="1">
    <location>
        <begin position="160"/>
        <end position="194"/>
    </location>
</feature>
<dbReference type="AlphaFoldDB" id="A0A8H3R382"/>
<name>A0A8H3R382_9GLOM</name>
<dbReference type="Pfam" id="PF01814">
    <property type="entry name" value="Hemerythrin"/>
    <property type="match status" value="1"/>
</dbReference>
<dbReference type="PANTHER" id="PTHR35585">
    <property type="entry name" value="HHE DOMAIN PROTEIN (AFU_ORTHOLOGUE AFUA_4G00730)"/>
    <property type="match status" value="1"/>
</dbReference>
<dbReference type="OrthoDB" id="9983919at2759"/>
<dbReference type="PANTHER" id="PTHR35585:SF1">
    <property type="entry name" value="HHE DOMAIN PROTEIN (AFU_ORTHOLOGUE AFUA_4G00730)"/>
    <property type="match status" value="1"/>
</dbReference>
<proteinExistence type="predicted"/>
<dbReference type="Gene3D" id="1.20.120.520">
    <property type="entry name" value="nmb1532 protein domain like"/>
    <property type="match status" value="1"/>
</dbReference>
<protein>
    <submittedName>
        <fullName evidence="3">HHE domain protein</fullName>
    </submittedName>
</protein>
<evidence type="ECO:0000313" key="4">
    <source>
        <dbReference type="Proteomes" id="UP000615446"/>
    </source>
</evidence>
<dbReference type="EMBL" id="BLAL01000302">
    <property type="protein sequence ID" value="GET01809.1"/>
    <property type="molecule type" value="Genomic_DNA"/>
</dbReference>